<keyword evidence="14" id="KW-1185">Reference proteome</keyword>
<comment type="catalytic activity">
    <reaction evidence="1 10">
        <text>(S)-malate = fumarate + H2O</text>
        <dbReference type="Rhea" id="RHEA:12460"/>
        <dbReference type="ChEBI" id="CHEBI:15377"/>
        <dbReference type="ChEBI" id="CHEBI:15589"/>
        <dbReference type="ChEBI" id="CHEBI:29806"/>
        <dbReference type="EC" id="4.2.1.2"/>
    </reaction>
</comment>
<reference evidence="13 14" key="1">
    <citation type="submission" date="2015-05" db="EMBL/GenBank/DDBJ databases">
        <title>Genome sequencing and analysis of members of genus Stenotrophomonas.</title>
        <authorList>
            <person name="Patil P.P."/>
            <person name="Midha S."/>
            <person name="Patil P.B."/>
        </authorList>
    </citation>
    <scope>NUCLEOTIDE SEQUENCE [LARGE SCALE GENOMIC DNA]</scope>
    <source>
        <strain evidence="13 14">JCM 16244</strain>
    </source>
</reference>
<evidence type="ECO:0000256" key="8">
    <source>
        <dbReference type="ARBA" id="ARBA00023014"/>
    </source>
</evidence>
<comment type="similarity">
    <text evidence="3 10">Belongs to the class-I fumarase family.</text>
</comment>
<evidence type="ECO:0000256" key="10">
    <source>
        <dbReference type="PIRNR" id="PIRNR001394"/>
    </source>
</evidence>
<evidence type="ECO:0000256" key="4">
    <source>
        <dbReference type="ARBA" id="ARBA00011738"/>
    </source>
</evidence>
<dbReference type="PATRIC" id="fig|659018.3.peg.1004"/>
<accession>A0A0R0E8S1</accession>
<keyword evidence="5 10" id="KW-0004">4Fe-4S</keyword>
<keyword evidence="7 10" id="KW-0408">Iron</keyword>
<evidence type="ECO:0000259" key="11">
    <source>
        <dbReference type="Pfam" id="PF05681"/>
    </source>
</evidence>
<keyword evidence="9 10" id="KW-0456">Lyase</keyword>
<evidence type="ECO:0000256" key="6">
    <source>
        <dbReference type="ARBA" id="ARBA00022723"/>
    </source>
</evidence>
<sequence length="505" mass="54388">MTSIKQEDLIQSIADALQYISYYHPVDYIKSLAAAYEREESPAAKEAMAQILINSRMCAEGHRPICQDTGIVTVFLEIGMNVRWDDATMGVEDMANEGIRRAYNHPDNKLRASVLADPAGKRTNTRDNTPGVVNVKVVPGDKVEVIVAAKGGGSEAKSKFVMLNPSDSIVDWVLKTVPTMGAGWCPPGMLGIGIGGTAEKAMLLAKEALMEEIDINELKARGPSNRIEELRIELHDKVNALGIGAQGLGGLTTVLDVKIKDYPTHAANLPVAMIPNCAATRHAHFTLDGSGPVMLDPPSLEDWPTLTYDASKGTRVDLDTITPEEVAGWKPGQTLLLNGKLLTGRDAAHKRMVDMLNKGEELPVDLKGRFIYYVGPVDPVRDEVVGPAGPTTATRMDKFTEQVLAQTGLLGMVGKAERGPAAIEAIRKHKSAYLMAVGGSAYLVSKAIKAARVVGFADLGMEAIYEFTVQDMPVTVAVDSTGESVHQTGPREWQARIGKIPVMVV</sequence>
<feature type="domain" description="Fe-S hydro-lyase tartrate dehydratase alpha-type catalytic" evidence="11">
    <location>
        <begin position="11"/>
        <end position="285"/>
    </location>
</feature>
<evidence type="ECO:0000259" key="12">
    <source>
        <dbReference type="Pfam" id="PF05683"/>
    </source>
</evidence>
<dbReference type="STRING" id="659018.ABB34_05460"/>
<dbReference type="PANTHER" id="PTHR43351">
    <property type="entry name" value="L(+)-TARTRATE DEHYDRATASE SUBUNIT BETA"/>
    <property type="match status" value="1"/>
</dbReference>
<dbReference type="InterPro" id="IPR011167">
    <property type="entry name" value="Fe_dep_fumarate_hydratase"/>
</dbReference>
<organism evidence="13 14">
    <name type="scientific">Stenotrophomonas daejeonensis</name>
    <dbReference type="NCBI Taxonomy" id="659018"/>
    <lineage>
        <taxon>Bacteria</taxon>
        <taxon>Pseudomonadati</taxon>
        <taxon>Pseudomonadota</taxon>
        <taxon>Gammaproteobacteria</taxon>
        <taxon>Lysobacterales</taxon>
        <taxon>Lysobacteraceae</taxon>
        <taxon>Stenotrophomonas</taxon>
    </lineage>
</organism>
<dbReference type="AlphaFoldDB" id="A0A0R0E8S1"/>
<dbReference type="EC" id="4.2.1.2" evidence="10"/>
<name>A0A0R0E8S1_9GAMM</name>
<proteinExistence type="inferred from homology"/>
<evidence type="ECO:0000256" key="3">
    <source>
        <dbReference type="ARBA" id="ARBA00008876"/>
    </source>
</evidence>
<comment type="subunit">
    <text evidence="4 10">Homodimer.</text>
</comment>
<keyword evidence="6 10" id="KW-0479">Metal-binding</keyword>
<comment type="function">
    <text evidence="10">Catalyzes the reversible hydration of fumarate to (S)-malate.</text>
</comment>
<dbReference type="PANTHER" id="PTHR43351:SF2">
    <property type="entry name" value="L(+)-TARTRATE DEHYDRATASE SUBUNIT BETA-RELATED"/>
    <property type="match status" value="1"/>
</dbReference>
<dbReference type="Proteomes" id="UP000050940">
    <property type="component" value="Unassembled WGS sequence"/>
</dbReference>
<dbReference type="InterPro" id="IPR004647">
    <property type="entry name" value="Fe-S_hydro-lyase_TtdB-typ_cat"/>
</dbReference>
<comment type="cofactor">
    <cofactor evidence="2 10">
        <name>[4Fe-4S] cluster</name>
        <dbReference type="ChEBI" id="CHEBI:49883"/>
    </cofactor>
</comment>
<dbReference type="RefSeq" id="WP_057640246.1">
    <property type="nucleotide sequence ID" value="NZ_LDJP01000029.1"/>
</dbReference>
<dbReference type="GO" id="GO:0046872">
    <property type="term" value="F:metal ion binding"/>
    <property type="evidence" value="ECO:0007669"/>
    <property type="project" value="UniProtKB-UniRule"/>
</dbReference>
<dbReference type="OrthoDB" id="9798978at2"/>
<dbReference type="InterPro" id="IPR036660">
    <property type="entry name" value="Fe-S_hydroAse_TtdB_cat_sf"/>
</dbReference>
<dbReference type="NCBIfam" id="TIGR00723">
    <property type="entry name" value="ttdB_fumA_fumB"/>
    <property type="match status" value="1"/>
</dbReference>
<dbReference type="Gene3D" id="3.20.130.10">
    <property type="entry name" value="Fe-S hydro-lyase, tartrate dehydratase beta-type, catalytic domain"/>
    <property type="match status" value="1"/>
</dbReference>
<feature type="domain" description="Fe-S hydro-lyase tartrate dehydratase beta-type catalytic" evidence="12">
    <location>
        <begin position="289"/>
        <end position="488"/>
    </location>
</feature>
<dbReference type="SUPFAM" id="SSF117457">
    <property type="entry name" value="FumA C-terminal domain-like"/>
    <property type="match status" value="1"/>
</dbReference>
<protein>
    <recommendedName>
        <fullName evidence="10">Fumarate hydratase class I</fullName>
        <ecNumber evidence="10">4.2.1.2</ecNumber>
    </recommendedName>
</protein>
<evidence type="ECO:0000256" key="2">
    <source>
        <dbReference type="ARBA" id="ARBA00001966"/>
    </source>
</evidence>
<keyword evidence="8 10" id="KW-0411">Iron-sulfur</keyword>
<evidence type="ECO:0000256" key="9">
    <source>
        <dbReference type="ARBA" id="ARBA00023239"/>
    </source>
</evidence>
<dbReference type="NCBIfam" id="TIGR00722">
    <property type="entry name" value="ttdA_fumA_fumB"/>
    <property type="match status" value="1"/>
</dbReference>
<dbReference type="GO" id="GO:0006091">
    <property type="term" value="P:generation of precursor metabolites and energy"/>
    <property type="evidence" value="ECO:0007669"/>
    <property type="project" value="InterPro"/>
</dbReference>
<dbReference type="Pfam" id="PF05681">
    <property type="entry name" value="Fumerase"/>
    <property type="match status" value="1"/>
</dbReference>
<evidence type="ECO:0000256" key="5">
    <source>
        <dbReference type="ARBA" id="ARBA00022485"/>
    </source>
</evidence>
<dbReference type="PIRSF" id="PIRSF001394">
    <property type="entry name" value="Fe_dep_fumar_hy"/>
    <property type="match status" value="1"/>
</dbReference>
<dbReference type="Pfam" id="PF05683">
    <property type="entry name" value="Fumerase_C"/>
    <property type="match status" value="1"/>
</dbReference>
<dbReference type="GO" id="GO:0051539">
    <property type="term" value="F:4 iron, 4 sulfur cluster binding"/>
    <property type="evidence" value="ECO:0007669"/>
    <property type="project" value="UniProtKB-UniRule"/>
</dbReference>
<gene>
    <name evidence="13" type="ORF">ABB34_05460</name>
</gene>
<dbReference type="EMBL" id="LDJP01000029">
    <property type="protein sequence ID" value="KRG86929.1"/>
    <property type="molecule type" value="Genomic_DNA"/>
</dbReference>
<evidence type="ECO:0000256" key="7">
    <source>
        <dbReference type="ARBA" id="ARBA00023004"/>
    </source>
</evidence>
<dbReference type="InterPro" id="IPR004646">
    <property type="entry name" value="Fe-S_hydro-lyase_TtdA-typ_cat"/>
</dbReference>
<dbReference type="GO" id="GO:0004333">
    <property type="term" value="F:fumarate hydratase activity"/>
    <property type="evidence" value="ECO:0007669"/>
    <property type="project" value="UniProtKB-UniRule"/>
</dbReference>
<evidence type="ECO:0000256" key="1">
    <source>
        <dbReference type="ARBA" id="ARBA00000929"/>
    </source>
</evidence>
<comment type="caution">
    <text evidence="13">The sequence shown here is derived from an EMBL/GenBank/DDBJ whole genome shotgun (WGS) entry which is preliminary data.</text>
</comment>
<evidence type="ECO:0000313" key="14">
    <source>
        <dbReference type="Proteomes" id="UP000050940"/>
    </source>
</evidence>
<evidence type="ECO:0000313" key="13">
    <source>
        <dbReference type="EMBL" id="KRG86929.1"/>
    </source>
</evidence>